<protein>
    <recommendedName>
        <fullName evidence="12">Dicer-like protein 1</fullName>
    </recommendedName>
</protein>
<evidence type="ECO:0008006" key="12">
    <source>
        <dbReference type="Google" id="ProtNLM"/>
    </source>
</evidence>
<dbReference type="GO" id="GO:0004386">
    <property type="term" value="F:helicase activity"/>
    <property type="evidence" value="ECO:0007669"/>
    <property type="project" value="UniProtKB-KW"/>
</dbReference>
<evidence type="ECO:0000256" key="5">
    <source>
        <dbReference type="ARBA" id="ARBA00022840"/>
    </source>
</evidence>
<dbReference type="PROSITE" id="PS51327">
    <property type="entry name" value="DICER_DSRBF"/>
    <property type="match status" value="1"/>
</dbReference>
<dbReference type="InterPro" id="IPR038248">
    <property type="entry name" value="Dicer_dimer_sf"/>
</dbReference>
<keyword evidence="3" id="KW-0378">Hydrolase</keyword>
<dbReference type="PANTHER" id="PTHR14950">
    <property type="entry name" value="DICER-RELATED"/>
    <property type="match status" value="1"/>
</dbReference>
<dbReference type="SUPFAM" id="SSF54768">
    <property type="entry name" value="dsRNA-binding domain-like"/>
    <property type="match status" value="1"/>
</dbReference>
<proteinExistence type="predicted"/>
<dbReference type="Pfam" id="PF00636">
    <property type="entry name" value="Ribonuclease_3"/>
    <property type="match status" value="2"/>
</dbReference>
<evidence type="ECO:0000256" key="2">
    <source>
        <dbReference type="ARBA" id="ARBA00022741"/>
    </source>
</evidence>
<organism evidence="10 11">
    <name type="scientific">Mycena pura</name>
    <dbReference type="NCBI Taxonomy" id="153505"/>
    <lineage>
        <taxon>Eukaryota</taxon>
        <taxon>Fungi</taxon>
        <taxon>Dikarya</taxon>
        <taxon>Basidiomycota</taxon>
        <taxon>Agaricomycotina</taxon>
        <taxon>Agaricomycetes</taxon>
        <taxon>Agaricomycetidae</taxon>
        <taxon>Agaricales</taxon>
        <taxon>Marasmiineae</taxon>
        <taxon>Mycenaceae</taxon>
        <taxon>Mycena</taxon>
    </lineage>
</organism>
<dbReference type="GO" id="GO:0005524">
    <property type="term" value="F:ATP binding"/>
    <property type="evidence" value="ECO:0007669"/>
    <property type="project" value="UniProtKB-KW"/>
</dbReference>
<feature type="domain" description="RNase III" evidence="8">
    <location>
        <begin position="811"/>
        <end position="959"/>
    </location>
</feature>
<feature type="compositionally biased region" description="Pro residues" evidence="7">
    <location>
        <begin position="37"/>
        <end position="52"/>
    </location>
</feature>
<evidence type="ECO:0000256" key="4">
    <source>
        <dbReference type="ARBA" id="ARBA00022806"/>
    </source>
</evidence>
<dbReference type="Gene3D" id="3.40.50.300">
    <property type="entry name" value="P-loop containing nucleotide triphosphate hydrolases"/>
    <property type="match status" value="1"/>
</dbReference>
<reference evidence="10" key="1">
    <citation type="submission" date="2023-03" db="EMBL/GenBank/DDBJ databases">
        <title>Massive genome expansion in bonnet fungi (Mycena s.s.) driven by repeated elements and novel gene families across ecological guilds.</title>
        <authorList>
            <consortium name="Lawrence Berkeley National Laboratory"/>
            <person name="Harder C.B."/>
            <person name="Miyauchi S."/>
            <person name="Viragh M."/>
            <person name="Kuo A."/>
            <person name="Thoen E."/>
            <person name="Andreopoulos B."/>
            <person name="Lu D."/>
            <person name="Skrede I."/>
            <person name="Drula E."/>
            <person name="Henrissat B."/>
            <person name="Morin E."/>
            <person name="Kohler A."/>
            <person name="Barry K."/>
            <person name="LaButti K."/>
            <person name="Morin E."/>
            <person name="Salamov A."/>
            <person name="Lipzen A."/>
            <person name="Mereny Z."/>
            <person name="Hegedus B."/>
            <person name="Baldrian P."/>
            <person name="Stursova M."/>
            <person name="Weitz H."/>
            <person name="Taylor A."/>
            <person name="Grigoriev I.V."/>
            <person name="Nagy L.G."/>
            <person name="Martin F."/>
            <person name="Kauserud H."/>
        </authorList>
    </citation>
    <scope>NUCLEOTIDE SEQUENCE</scope>
    <source>
        <strain evidence="10">9144</strain>
    </source>
</reference>
<accession>A0AAD7E5F0</accession>
<dbReference type="Pfam" id="PF03368">
    <property type="entry name" value="Dicer_dimer"/>
    <property type="match status" value="1"/>
</dbReference>
<evidence type="ECO:0000313" key="11">
    <source>
        <dbReference type="Proteomes" id="UP001219525"/>
    </source>
</evidence>
<feature type="compositionally biased region" description="Basic residues" evidence="7">
    <location>
        <begin position="1"/>
        <end position="10"/>
    </location>
</feature>
<feature type="region of interest" description="Disordered" evidence="7">
    <location>
        <begin position="378"/>
        <end position="402"/>
    </location>
</feature>
<feature type="domain" description="RNase III" evidence="8">
    <location>
        <begin position="1003"/>
        <end position="1158"/>
    </location>
</feature>
<keyword evidence="2" id="KW-0547">Nucleotide-binding</keyword>
<dbReference type="Proteomes" id="UP001219525">
    <property type="component" value="Unassembled WGS sequence"/>
</dbReference>
<dbReference type="InterPro" id="IPR027417">
    <property type="entry name" value="P-loop_NTPase"/>
</dbReference>
<dbReference type="Gene3D" id="1.10.1520.10">
    <property type="entry name" value="Ribonuclease III domain"/>
    <property type="match status" value="2"/>
</dbReference>
<dbReference type="InterPro" id="IPR005034">
    <property type="entry name" value="Dicer_dimerisation"/>
</dbReference>
<evidence type="ECO:0000259" key="9">
    <source>
        <dbReference type="PROSITE" id="PS51327"/>
    </source>
</evidence>
<gene>
    <name evidence="10" type="ORF">GGX14DRAFT_346266</name>
</gene>
<keyword evidence="6" id="KW-0694">RNA-binding</keyword>
<keyword evidence="11" id="KW-1185">Reference proteome</keyword>
<dbReference type="SUPFAM" id="SSF52540">
    <property type="entry name" value="P-loop containing nucleoside triphosphate hydrolases"/>
    <property type="match status" value="1"/>
</dbReference>
<evidence type="ECO:0000256" key="3">
    <source>
        <dbReference type="ARBA" id="ARBA00022801"/>
    </source>
</evidence>
<sequence length="1283" mass="143846">MNKVWKKKWRGQQAQSGGLEYLGGSGSSVSPVGSSEPVPPVDFPLPALPPAPSETKRLHVETSLDPGPAPPLKKVKTDNSVPLEPDRAYIGPQELVLLYDKTHGSVETELLRRIRSWDTSEAIFRRYFVEARRVQADVGSCAADLVWRRALKNIDIDDTFPSADDEYYGDEPTRNLNRAKFDIKATVKNWAFTMPNLDPNSRSFNVTPKFLRLVQILKSCEAYDEEFRGIVFVRRRATASAISDLITMLGEHVGFIHAFVFTRQGSLRENDKEQQEIFRKFKLGIYNLLISTKSVEDLDIPRGMIVIRFDLFEGDLSYAFLRSLAAGKESHLVHMLERGNEQHRRNLLSTSVQRHPDMTQWLNTLGFRLASVVPPLPLNPSRSEQSDSEDEPLDPSPITEPITGGRIYLQDATAVVYRLATMVNTNPFPSPLFDYNVWSSGSNPSPVYTCTVLLPGTPAHNISGRPCSSEAHARRSACYNVCVRLSEAGLLDPAAFPLPRFRSETQESSRLIKAQDPNDVGVQIHPRKTPAFWSTTISEMASLFPTVITVKLSNQPRHAPILLLTHKPLAEFPSFKLFFSGTPATIETYNGAPFKIDREKSIALHLYTLRLCRAVANKPFTCTLANMTYFLAPLSPSWVPSIRDRWQLPDVLDHIPWDLVFLGADSWCVPLKYGRAEDVSEDIQDAVILDRSVELTRRYDVLRVRPDLSPLSHPEDSPREAEYASLLDYCKAVRKNFAGLQDERQALIEVSSVMVAVSRLDPASRPSMTMGPPPPRYLIPELCLKFSIPASTFRTALLFPSISRRLDSFLLVKELNARFFNHQISENLLDMAITTPSTRMEYDYERLELLGDAFLKYLASIYVFVNEPSGKEGALHLARQHIISNQTLFSKFDSVGLPLYIQANPFGIKSWQPPNFETSETASKFNAKLLRKENEQRLGDKVVADVAEAILGAAYMSGGNETALMAAKAMNLPFHNIAKWSDFRRKLLIPPPKITAKLKPGALESVETMINCKVKHPHLLAQALTHASVSAFERVSYERLEFLGDAILEFLIVRHIFERNRQLLPGSMTVLKGAMASNSALAAVCISSGLYKHLLLATSLYPVVANYMEKLRAKQTEEYELARAEKRNPGQYWQEIESPKVLSDVVESVIGAIYVSDDMAAVEALFNTMLKPFYDKHITLKTVAHHPTKILFELVQTKKCQKFQIVKEQTSHGMHCHIVVHDVILASGEGTSTSLAARNASWCALDALEGDADFLRICDCATQEGAKGHSSKNFDEMLSRLEE</sequence>
<dbReference type="EMBL" id="JARJCW010000002">
    <property type="protein sequence ID" value="KAJ7228751.1"/>
    <property type="molecule type" value="Genomic_DNA"/>
</dbReference>
<name>A0AAD7E5F0_9AGAR</name>
<dbReference type="GO" id="GO:0006396">
    <property type="term" value="P:RNA processing"/>
    <property type="evidence" value="ECO:0007669"/>
    <property type="project" value="InterPro"/>
</dbReference>
<dbReference type="CDD" id="cd00593">
    <property type="entry name" value="RIBOc"/>
    <property type="match status" value="2"/>
</dbReference>
<keyword evidence="5" id="KW-0067">ATP-binding</keyword>
<dbReference type="PANTHER" id="PTHR14950:SF37">
    <property type="entry name" value="ENDORIBONUCLEASE DICER"/>
    <property type="match status" value="1"/>
</dbReference>
<evidence type="ECO:0000259" key="8">
    <source>
        <dbReference type="PROSITE" id="PS50142"/>
    </source>
</evidence>
<dbReference type="InterPro" id="IPR000999">
    <property type="entry name" value="RNase_III_dom"/>
</dbReference>
<keyword evidence="4" id="KW-0347">Helicase</keyword>
<feature type="domain" description="Dicer dsRNA-binding fold" evidence="9">
    <location>
        <begin position="412"/>
        <end position="505"/>
    </location>
</feature>
<dbReference type="SUPFAM" id="SSF69065">
    <property type="entry name" value="RNase III domain-like"/>
    <property type="match status" value="2"/>
</dbReference>
<evidence type="ECO:0000313" key="10">
    <source>
        <dbReference type="EMBL" id="KAJ7228751.1"/>
    </source>
</evidence>
<dbReference type="InterPro" id="IPR036389">
    <property type="entry name" value="RNase_III_sf"/>
</dbReference>
<feature type="compositionally biased region" description="Low complexity" evidence="7">
    <location>
        <begin position="27"/>
        <end position="36"/>
    </location>
</feature>
<evidence type="ECO:0000256" key="1">
    <source>
        <dbReference type="ARBA" id="ARBA00022737"/>
    </source>
</evidence>
<dbReference type="GO" id="GO:0003723">
    <property type="term" value="F:RNA binding"/>
    <property type="evidence" value="ECO:0007669"/>
    <property type="project" value="UniProtKB-UniRule"/>
</dbReference>
<comment type="caution">
    <text evidence="10">The sequence shown here is derived from an EMBL/GenBank/DDBJ whole genome shotgun (WGS) entry which is preliminary data.</text>
</comment>
<keyword evidence="1" id="KW-0677">Repeat</keyword>
<dbReference type="PROSITE" id="PS00517">
    <property type="entry name" value="RNASE_3_1"/>
    <property type="match status" value="1"/>
</dbReference>
<feature type="region of interest" description="Disordered" evidence="7">
    <location>
        <begin position="1"/>
        <end position="79"/>
    </location>
</feature>
<dbReference type="PROSITE" id="PS50142">
    <property type="entry name" value="RNASE_3_2"/>
    <property type="match status" value="2"/>
</dbReference>
<dbReference type="SMART" id="SM00535">
    <property type="entry name" value="RIBOc"/>
    <property type="match status" value="2"/>
</dbReference>
<dbReference type="GO" id="GO:0004525">
    <property type="term" value="F:ribonuclease III activity"/>
    <property type="evidence" value="ECO:0007669"/>
    <property type="project" value="InterPro"/>
</dbReference>
<dbReference type="Gene3D" id="3.30.160.380">
    <property type="entry name" value="Dicer dimerisation domain"/>
    <property type="match status" value="1"/>
</dbReference>
<evidence type="ECO:0000256" key="6">
    <source>
        <dbReference type="PROSITE-ProRule" id="PRU00657"/>
    </source>
</evidence>
<evidence type="ECO:0000256" key="7">
    <source>
        <dbReference type="SAM" id="MobiDB-lite"/>
    </source>
</evidence>